<keyword evidence="2 8" id="KW-0479">Metal-binding</keyword>
<dbReference type="PROSITE" id="PS01288">
    <property type="entry name" value="UPF0027"/>
    <property type="match status" value="1"/>
</dbReference>
<comment type="subunit">
    <text evidence="8">Monomer.</text>
</comment>
<dbReference type="PANTHER" id="PTHR11118">
    <property type="entry name" value="RNA-SPLICING LIGASE RTCB HOMOLOG"/>
    <property type="match status" value="1"/>
</dbReference>
<dbReference type="GO" id="GO:0170057">
    <property type="term" value="F:RNA ligase (GTP) activity"/>
    <property type="evidence" value="ECO:0007669"/>
    <property type="project" value="UniProtKB-EC"/>
</dbReference>
<evidence type="ECO:0000313" key="9">
    <source>
        <dbReference type="EMBL" id="MFC1853363.1"/>
    </source>
</evidence>
<sequence>MDVSQLDKYRWQIARDTSSGMHVPGIVYSDEILMRKVLQDKSLQQVANAATLPGIVEASLAMPDIHYGYGLPIGGVVATRVSDGVVTPGGVGFDINCGVRLLTTQLEAPAIKKQISNLLQSLYNNIPCGVGSRGRLKLSRKELRRVLQKGSRWAIQNGYGLAEELDRTEEKGAFEETDPDLVSPKAMDRGSQQLGTLGSGNHFAEIQVVDTIYEKNIATAFGLHEGQITVMIHSGSRGLGHQVCTDFLSVMGTATKKYGIKIPDRQLACAPLSSVEGKQYLLAMRCAANYAWANRQIMAHWARETFMKILGLSPRDLGMISLYDVAHNIVKIETFTIKGKKQKLAVHRKGATRAYPAHHNAVGEYFKAHGQPVIIPGDMGTHSFVLVGTEKALEQTFGSTCHGAGRVLSRKAAIKKAKGRIIQQELEQKGIMVLAKGRQTLAEEMPEAYKDISRVVDVVHNCGLSKKVARLTPLGVIKG</sequence>
<keyword evidence="1 8" id="KW-0436">Ligase</keyword>
<evidence type="ECO:0000256" key="2">
    <source>
        <dbReference type="ARBA" id="ARBA00022723"/>
    </source>
</evidence>
<dbReference type="Pfam" id="PF01139">
    <property type="entry name" value="RtcB"/>
    <property type="match status" value="1"/>
</dbReference>
<evidence type="ECO:0000256" key="3">
    <source>
        <dbReference type="ARBA" id="ARBA00022741"/>
    </source>
</evidence>
<keyword evidence="10" id="KW-1185">Reference proteome</keyword>
<reference evidence="9 10" key="1">
    <citation type="submission" date="2024-09" db="EMBL/GenBank/DDBJ databases">
        <title>Laminarin stimulates single cell rates of sulfate reduction while oxygen inhibits transcriptomic activity in coastal marine sediment.</title>
        <authorList>
            <person name="Lindsay M."/>
            <person name="Orcutt B."/>
            <person name="Emerson D."/>
            <person name="Stepanauskas R."/>
            <person name="D'Angelo T."/>
        </authorList>
    </citation>
    <scope>NUCLEOTIDE SEQUENCE [LARGE SCALE GENOMIC DNA]</scope>
    <source>
        <strain evidence="9">SAG AM-311-K15</strain>
    </source>
</reference>
<keyword evidence="4" id="KW-0692">RNA repair</keyword>
<evidence type="ECO:0000256" key="6">
    <source>
        <dbReference type="ARBA" id="ARBA00023211"/>
    </source>
</evidence>
<dbReference type="EMBL" id="JBHPBY010000482">
    <property type="protein sequence ID" value="MFC1853363.1"/>
    <property type="molecule type" value="Genomic_DNA"/>
</dbReference>
<accession>A0ABV6Z4V0</accession>
<evidence type="ECO:0000313" key="10">
    <source>
        <dbReference type="Proteomes" id="UP001594351"/>
    </source>
</evidence>
<dbReference type="Proteomes" id="UP001594351">
    <property type="component" value="Unassembled WGS sequence"/>
</dbReference>
<evidence type="ECO:0000256" key="7">
    <source>
        <dbReference type="ARBA" id="ARBA00047746"/>
    </source>
</evidence>
<gene>
    <name evidence="8" type="primary">rtcB</name>
    <name evidence="9" type="ORF">ACFL27_24465</name>
</gene>
<dbReference type="EC" id="6.5.1.-" evidence="8"/>
<name>A0ABV6Z4V0_UNCC1</name>
<proteinExistence type="inferred from homology"/>
<dbReference type="SUPFAM" id="SSF103365">
    <property type="entry name" value="Hypothetical protein PH1602"/>
    <property type="match status" value="1"/>
</dbReference>
<comment type="similarity">
    <text evidence="8">Belongs to the RtcB family.</text>
</comment>
<evidence type="ECO:0000256" key="8">
    <source>
        <dbReference type="RuleBase" id="RU371113"/>
    </source>
</evidence>
<keyword evidence="6 8" id="KW-0464">Manganese</keyword>
<keyword evidence="3" id="KW-0547">Nucleotide-binding</keyword>
<dbReference type="Gene3D" id="3.90.1860.10">
    <property type="entry name" value="tRNA-splicing ligase RtcB"/>
    <property type="match status" value="1"/>
</dbReference>
<comment type="catalytic activity">
    <reaction evidence="7">
        <text>a 3'-end 3'-phospho-ribonucleotide-RNA + a 5'-end dephospho-ribonucleoside-RNA + GTP = a ribonucleotidyl-ribonucleotide-RNA + GMP + diphosphate</text>
        <dbReference type="Rhea" id="RHEA:68076"/>
        <dbReference type="Rhea" id="RHEA-COMP:10463"/>
        <dbReference type="Rhea" id="RHEA-COMP:13936"/>
        <dbReference type="Rhea" id="RHEA-COMP:17355"/>
        <dbReference type="ChEBI" id="CHEBI:33019"/>
        <dbReference type="ChEBI" id="CHEBI:37565"/>
        <dbReference type="ChEBI" id="CHEBI:58115"/>
        <dbReference type="ChEBI" id="CHEBI:83062"/>
        <dbReference type="ChEBI" id="CHEBI:138284"/>
        <dbReference type="ChEBI" id="CHEBI:173118"/>
        <dbReference type="EC" id="6.5.1.8"/>
    </reaction>
</comment>
<dbReference type="InterPro" id="IPR001233">
    <property type="entry name" value="RtcB"/>
</dbReference>
<comment type="caution">
    <text evidence="9">The sequence shown here is derived from an EMBL/GenBank/DDBJ whole genome shotgun (WGS) entry which is preliminary data.</text>
</comment>
<protein>
    <recommendedName>
        <fullName evidence="8">tRNA-splicing ligase RtcB</fullName>
        <ecNumber evidence="8">6.5.1.-</ecNumber>
    </recommendedName>
</protein>
<keyword evidence="5" id="KW-0342">GTP-binding</keyword>
<comment type="cofactor">
    <cofactor evidence="8">
        <name>Mn(2+)</name>
        <dbReference type="ChEBI" id="CHEBI:29035"/>
    </cofactor>
    <text evidence="8">Binds 2 manganese ions per subunit.</text>
</comment>
<organism evidence="9 10">
    <name type="scientific">candidate division CSSED10-310 bacterium</name>
    <dbReference type="NCBI Taxonomy" id="2855610"/>
    <lineage>
        <taxon>Bacteria</taxon>
        <taxon>Bacteria division CSSED10-310</taxon>
    </lineage>
</organism>
<dbReference type="InterPro" id="IPR036025">
    <property type="entry name" value="RtcB-like_sf"/>
</dbReference>
<evidence type="ECO:0000256" key="4">
    <source>
        <dbReference type="ARBA" id="ARBA00022800"/>
    </source>
</evidence>
<dbReference type="PANTHER" id="PTHR11118:SF1">
    <property type="entry name" value="RNA-SPLICING LIGASE RTCB HOMOLOG"/>
    <property type="match status" value="1"/>
</dbReference>
<evidence type="ECO:0000256" key="1">
    <source>
        <dbReference type="ARBA" id="ARBA00022598"/>
    </source>
</evidence>
<evidence type="ECO:0000256" key="5">
    <source>
        <dbReference type="ARBA" id="ARBA00023134"/>
    </source>
</evidence>